<proteinExistence type="predicted"/>
<organism evidence="2 3">
    <name type="scientific">Dermatophagoides farinae</name>
    <name type="common">American house dust mite</name>
    <dbReference type="NCBI Taxonomy" id="6954"/>
    <lineage>
        <taxon>Eukaryota</taxon>
        <taxon>Metazoa</taxon>
        <taxon>Ecdysozoa</taxon>
        <taxon>Arthropoda</taxon>
        <taxon>Chelicerata</taxon>
        <taxon>Arachnida</taxon>
        <taxon>Acari</taxon>
        <taxon>Acariformes</taxon>
        <taxon>Sarcoptiformes</taxon>
        <taxon>Astigmata</taxon>
        <taxon>Psoroptidia</taxon>
        <taxon>Analgoidea</taxon>
        <taxon>Pyroglyphidae</taxon>
        <taxon>Dermatophagoidinae</taxon>
        <taxon>Dermatophagoides</taxon>
    </lineage>
</organism>
<dbReference type="AlphaFoldDB" id="A0A922L734"/>
<sequence length="72" mass="8232">MNESIEISLKVKANNQYCCLPLLNQSSINIYNRHSSNHKQARTETDKNNNNNNKNEPQPFIMISTATTLIII</sequence>
<evidence type="ECO:0000313" key="2">
    <source>
        <dbReference type="EMBL" id="KAH9521738.1"/>
    </source>
</evidence>
<reference evidence="2" key="2">
    <citation type="journal article" date="2022" name="Res Sq">
        <title>Comparative Genomics Reveals Insights into the Divergent Evolution of Astigmatic Mites and Household Pest Adaptations.</title>
        <authorList>
            <person name="Xiong Q."/>
            <person name="Wan A.T.-Y."/>
            <person name="Liu X.-Y."/>
            <person name="Fung C.S.-H."/>
            <person name="Xiao X."/>
            <person name="Malainual N."/>
            <person name="Hou J."/>
            <person name="Wang L."/>
            <person name="Wang M."/>
            <person name="Yang K."/>
            <person name="Cui Y."/>
            <person name="Leung E."/>
            <person name="Nong W."/>
            <person name="Shin S.-K."/>
            <person name="Au S."/>
            <person name="Jeong K.Y."/>
            <person name="Chew F.T."/>
            <person name="Hui J."/>
            <person name="Leung T.F."/>
            <person name="Tungtrongchitr A."/>
            <person name="Zhong N."/>
            <person name="Liu Z."/>
            <person name="Tsui S."/>
        </authorList>
    </citation>
    <scope>NUCLEOTIDE SEQUENCE</scope>
    <source>
        <strain evidence="2">Derf</strain>
        <tissue evidence="2">Whole organism</tissue>
    </source>
</reference>
<evidence type="ECO:0000313" key="3">
    <source>
        <dbReference type="Proteomes" id="UP000790347"/>
    </source>
</evidence>
<dbReference type="EMBL" id="ASGP02000002">
    <property type="protein sequence ID" value="KAH9521738.1"/>
    <property type="molecule type" value="Genomic_DNA"/>
</dbReference>
<feature type="region of interest" description="Disordered" evidence="1">
    <location>
        <begin position="33"/>
        <end position="58"/>
    </location>
</feature>
<evidence type="ECO:0000256" key="1">
    <source>
        <dbReference type="SAM" id="MobiDB-lite"/>
    </source>
</evidence>
<dbReference type="Proteomes" id="UP000790347">
    <property type="component" value="Unassembled WGS sequence"/>
</dbReference>
<name>A0A922L734_DERFA</name>
<accession>A0A922L734</accession>
<reference evidence="2" key="1">
    <citation type="submission" date="2013-05" db="EMBL/GenBank/DDBJ databases">
        <authorList>
            <person name="Yim A.K.Y."/>
            <person name="Chan T.F."/>
            <person name="Ji K.M."/>
            <person name="Liu X.Y."/>
            <person name="Zhou J.W."/>
            <person name="Li R.Q."/>
            <person name="Yang K.Y."/>
            <person name="Li J."/>
            <person name="Li M."/>
            <person name="Law P.T.W."/>
            <person name="Wu Y.L."/>
            <person name="Cai Z.L."/>
            <person name="Qin H."/>
            <person name="Bao Y."/>
            <person name="Leung R.K.K."/>
            <person name="Ng P.K.S."/>
            <person name="Zou J."/>
            <person name="Zhong X.J."/>
            <person name="Ran P.X."/>
            <person name="Zhong N.S."/>
            <person name="Liu Z.G."/>
            <person name="Tsui S.K.W."/>
        </authorList>
    </citation>
    <scope>NUCLEOTIDE SEQUENCE</scope>
    <source>
        <strain evidence="2">Derf</strain>
        <tissue evidence="2">Whole organism</tissue>
    </source>
</reference>
<protein>
    <submittedName>
        <fullName evidence="2">Uncharacterized protein</fullName>
    </submittedName>
</protein>
<gene>
    <name evidence="2" type="ORF">DERF_005370</name>
</gene>
<keyword evidence="3" id="KW-1185">Reference proteome</keyword>
<comment type="caution">
    <text evidence="2">The sequence shown here is derived from an EMBL/GenBank/DDBJ whole genome shotgun (WGS) entry which is preliminary data.</text>
</comment>